<organism evidence="1 2">
    <name type="scientific">Rhizobium esperanzae</name>
    <dbReference type="NCBI Taxonomy" id="1967781"/>
    <lineage>
        <taxon>Bacteria</taxon>
        <taxon>Pseudomonadati</taxon>
        <taxon>Pseudomonadota</taxon>
        <taxon>Alphaproteobacteria</taxon>
        <taxon>Hyphomicrobiales</taxon>
        <taxon>Rhizobiaceae</taxon>
        <taxon>Rhizobium/Agrobacterium group</taxon>
        <taxon>Rhizobium</taxon>
    </lineage>
</organism>
<dbReference type="RefSeq" id="WP_184468521.1">
    <property type="nucleotide sequence ID" value="NZ_JACIFY010000004.1"/>
</dbReference>
<accession>A0A7W6W409</accession>
<dbReference type="Proteomes" id="UP000540909">
    <property type="component" value="Unassembled WGS sequence"/>
</dbReference>
<gene>
    <name evidence="1" type="ORF">GGD57_001635</name>
</gene>
<sequence>MKTALARVRELREAGHGIEEAKRIVRRQDLTDEIARAETIDDIKAILFQLVR</sequence>
<name>A0A7W6W409_9HYPH</name>
<dbReference type="EMBL" id="JACIFY010000004">
    <property type="protein sequence ID" value="MBB4235077.1"/>
    <property type="molecule type" value="Genomic_DNA"/>
</dbReference>
<reference evidence="1 2" key="1">
    <citation type="submission" date="2020-08" db="EMBL/GenBank/DDBJ databases">
        <title>Genomic Encyclopedia of Type Strains, Phase IV (KMG-V): Genome sequencing to study the core and pangenomes of soil and plant-associated prokaryotes.</title>
        <authorList>
            <person name="Whitman W."/>
        </authorList>
    </citation>
    <scope>NUCLEOTIDE SEQUENCE [LARGE SCALE GENOMIC DNA]</scope>
    <source>
        <strain evidence="1 2">SEMIA 4089</strain>
    </source>
</reference>
<comment type="caution">
    <text evidence="1">The sequence shown here is derived from an EMBL/GenBank/DDBJ whole genome shotgun (WGS) entry which is preliminary data.</text>
</comment>
<proteinExistence type="predicted"/>
<evidence type="ECO:0000313" key="2">
    <source>
        <dbReference type="Proteomes" id="UP000540909"/>
    </source>
</evidence>
<protein>
    <submittedName>
        <fullName evidence="1">Uncharacterized protein</fullName>
    </submittedName>
</protein>
<dbReference type="AlphaFoldDB" id="A0A7W6W409"/>
<evidence type="ECO:0000313" key="1">
    <source>
        <dbReference type="EMBL" id="MBB4235077.1"/>
    </source>
</evidence>